<dbReference type="AlphaFoldDB" id="A0A5A7VF37"/>
<dbReference type="Proteomes" id="UP000321393">
    <property type="component" value="Unassembled WGS sequence"/>
</dbReference>
<evidence type="ECO:0000313" key="2">
    <source>
        <dbReference type="EMBL" id="TYK15101.1"/>
    </source>
</evidence>
<dbReference type="EMBL" id="SSTD01008710">
    <property type="protein sequence ID" value="TYK15101.1"/>
    <property type="molecule type" value="Genomic_DNA"/>
</dbReference>
<proteinExistence type="predicted"/>
<sequence>MEALNCGHLRLRREWVVYVDPNRGKSYRLWSGTLKHKETFKLSAFFVWKGTKIRFWKDNWCGVEPLAENFPNLFSLSLNNDAFVADCWCIITHSWNLRLRRNVLDNKLDNVASILEILHSWAPSDSGDSRKWTPNVNGSFTMKNTFLSLTKRSPSIAVPLSRHIWETKIPKKCEILLMVACL</sequence>
<evidence type="ECO:0000313" key="3">
    <source>
        <dbReference type="Proteomes" id="UP000321393"/>
    </source>
</evidence>
<dbReference type="OrthoDB" id="1210636at2759"/>
<dbReference type="Proteomes" id="UP000321947">
    <property type="component" value="Unassembled WGS sequence"/>
</dbReference>
<organism evidence="1 3">
    <name type="scientific">Cucumis melo var. makuwa</name>
    <name type="common">Oriental melon</name>
    <dbReference type="NCBI Taxonomy" id="1194695"/>
    <lineage>
        <taxon>Eukaryota</taxon>
        <taxon>Viridiplantae</taxon>
        <taxon>Streptophyta</taxon>
        <taxon>Embryophyta</taxon>
        <taxon>Tracheophyta</taxon>
        <taxon>Spermatophyta</taxon>
        <taxon>Magnoliopsida</taxon>
        <taxon>eudicotyledons</taxon>
        <taxon>Gunneridae</taxon>
        <taxon>Pentapetalae</taxon>
        <taxon>rosids</taxon>
        <taxon>fabids</taxon>
        <taxon>Cucurbitales</taxon>
        <taxon>Cucurbitaceae</taxon>
        <taxon>Benincaseae</taxon>
        <taxon>Cucumis</taxon>
    </lineage>
</organism>
<accession>A0A5A7VF37</accession>
<reference evidence="3 4" key="1">
    <citation type="submission" date="2019-08" db="EMBL/GenBank/DDBJ databases">
        <title>Draft genome sequences of two oriental melons (Cucumis melo L. var makuwa).</title>
        <authorList>
            <person name="Kwon S.-Y."/>
        </authorList>
    </citation>
    <scope>NUCLEOTIDE SEQUENCE [LARGE SCALE GENOMIC DNA]</scope>
    <source>
        <strain evidence="4">cv. Chang Bougi</strain>
        <strain evidence="3">cv. SW 3</strain>
        <tissue evidence="1">Leaf</tissue>
    </source>
</reference>
<name>A0A5A7VF37_CUCMM</name>
<dbReference type="PANTHER" id="PTHR36617">
    <property type="entry name" value="PROTEIN, PUTATIVE-RELATED"/>
    <property type="match status" value="1"/>
</dbReference>
<evidence type="ECO:0000313" key="1">
    <source>
        <dbReference type="EMBL" id="KAA0065914.1"/>
    </source>
</evidence>
<gene>
    <name evidence="2" type="ORF">E5676_scaffold259G00270</name>
    <name evidence="1" type="ORF">E6C27_scaffold538G00970</name>
</gene>
<evidence type="ECO:0000313" key="4">
    <source>
        <dbReference type="Proteomes" id="UP000321947"/>
    </source>
</evidence>
<dbReference type="PANTHER" id="PTHR36617:SF15">
    <property type="entry name" value="REVERSE TRANSCRIPTASE ZINC-BINDING DOMAIN-CONTAINING PROTEIN"/>
    <property type="match status" value="1"/>
</dbReference>
<comment type="caution">
    <text evidence="1">The sequence shown here is derived from an EMBL/GenBank/DDBJ whole genome shotgun (WGS) entry which is preliminary data.</text>
</comment>
<protein>
    <submittedName>
        <fullName evidence="1">Uncharacterized protein</fullName>
    </submittedName>
</protein>
<dbReference type="EMBL" id="SSTE01001018">
    <property type="protein sequence ID" value="KAA0065914.1"/>
    <property type="molecule type" value="Genomic_DNA"/>
</dbReference>